<comment type="caution">
    <text evidence="1">The sequence shown here is derived from an EMBL/GenBank/DDBJ whole genome shotgun (WGS) entry which is preliminary data.</text>
</comment>
<dbReference type="RefSeq" id="WP_189468111.1">
    <property type="nucleotide sequence ID" value="NZ_BMXS01000006.1"/>
</dbReference>
<name>A0ABQ2YR89_9GAMM</name>
<gene>
    <name evidence="1" type="ORF">GCM10007160_16830</name>
</gene>
<proteinExistence type="predicted"/>
<reference evidence="2" key="1">
    <citation type="journal article" date="2019" name="Int. J. Syst. Evol. Microbiol.">
        <title>The Global Catalogue of Microorganisms (GCM) 10K type strain sequencing project: providing services to taxonomists for standard genome sequencing and annotation.</title>
        <authorList>
            <consortium name="The Broad Institute Genomics Platform"/>
            <consortium name="The Broad Institute Genome Sequencing Center for Infectious Disease"/>
            <person name="Wu L."/>
            <person name="Ma J."/>
        </authorList>
    </citation>
    <scope>NUCLEOTIDE SEQUENCE [LARGE SCALE GENOMIC DNA]</scope>
    <source>
        <strain evidence="2">KCTC 22228</strain>
    </source>
</reference>
<sequence>MSLIEEQCTLQLHGLRDEDIDSLRIECHERLVEEILTLGRELGRVPDQDEVEKVAKAVVAYLNEHRIPELRELAERVIH</sequence>
<evidence type="ECO:0000313" key="2">
    <source>
        <dbReference type="Proteomes" id="UP000653056"/>
    </source>
</evidence>
<protein>
    <submittedName>
        <fullName evidence="1">Uncharacterized protein</fullName>
    </submittedName>
</protein>
<accession>A0ABQ2YR89</accession>
<organism evidence="1 2">
    <name type="scientific">Litchfieldella qijiaojingensis</name>
    <dbReference type="NCBI Taxonomy" id="980347"/>
    <lineage>
        <taxon>Bacteria</taxon>
        <taxon>Pseudomonadati</taxon>
        <taxon>Pseudomonadota</taxon>
        <taxon>Gammaproteobacteria</taxon>
        <taxon>Oceanospirillales</taxon>
        <taxon>Halomonadaceae</taxon>
        <taxon>Litchfieldella</taxon>
    </lineage>
</organism>
<dbReference type="EMBL" id="BMXS01000006">
    <property type="protein sequence ID" value="GGX90020.1"/>
    <property type="molecule type" value="Genomic_DNA"/>
</dbReference>
<evidence type="ECO:0000313" key="1">
    <source>
        <dbReference type="EMBL" id="GGX90020.1"/>
    </source>
</evidence>
<dbReference type="Proteomes" id="UP000653056">
    <property type="component" value="Unassembled WGS sequence"/>
</dbReference>
<keyword evidence="2" id="KW-1185">Reference proteome</keyword>